<dbReference type="Pfam" id="PF00881">
    <property type="entry name" value="Nitroreductase"/>
    <property type="match status" value="2"/>
</dbReference>
<dbReference type="CDD" id="cd02062">
    <property type="entry name" value="Nitro_FMN_reductase"/>
    <property type="match status" value="1"/>
</dbReference>
<proteinExistence type="inferred from homology"/>
<organism evidence="4 5">
    <name type="scientific">Serratia silvae</name>
    <dbReference type="NCBI Taxonomy" id="2824122"/>
    <lineage>
        <taxon>Bacteria</taxon>
        <taxon>Pseudomonadati</taxon>
        <taxon>Pseudomonadota</taxon>
        <taxon>Gammaproteobacteria</taxon>
        <taxon>Enterobacterales</taxon>
        <taxon>Yersiniaceae</taxon>
        <taxon>Serratia</taxon>
    </lineage>
</organism>
<accession>A0ABT0KHA9</accession>
<evidence type="ECO:0000313" key="5">
    <source>
        <dbReference type="Proteomes" id="UP001165275"/>
    </source>
</evidence>
<evidence type="ECO:0000259" key="3">
    <source>
        <dbReference type="Pfam" id="PF00881"/>
    </source>
</evidence>
<protein>
    <submittedName>
        <fullName evidence="4">Nitroreductase family protein</fullName>
    </submittedName>
</protein>
<sequence>MKVLLKKIIPNSIKKKIPEFKQRIDSKLCIKSSKSRFLSSLYYFLFSDKFGREHQAVLTGRVKYNNSLTVPDISSALLRRNTHRLEKGIIMQPRRDVFAEGYISETVDHYLVCLEANTTDECEMAWAKDVLTEYFTIVDIEKSEVIAQSYSKFNNIVNTVPSVSSLSIPYRRSEICLSGIRYEEFKDLCIQRRSVRWFKEQSVEKEKIEAAIEIASLAPSACNRQPFDFFVTTNQDVAREVGSIPMGTVGFSGNLQALIVVVGNLSAYPFEQDRHVIYIDASLASMQLMLALETMGLSSCPINWPDIELFERKMASRIGLSIDQRPVLLIAVGYASDEGLIPYSQKKSSSVLMKEF</sequence>
<dbReference type="Proteomes" id="UP001165275">
    <property type="component" value="Unassembled WGS sequence"/>
</dbReference>
<evidence type="ECO:0000313" key="4">
    <source>
        <dbReference type="EMBL" id="MCL1031420.1"/>
    </source>
</evidence>
<name>A0ABT0KHA9_9GAMM</name>
<dbReference type="InterPro" id="IPR000415">
    <property type="entry name" value="Nitroreductase-like"/>
</dbReference>
<reference evidence="4" key="1">
    <citation type="submission" date="2021-04" db="EMBL/GenBank/DDBJ databases">
        <title>Genome sequence of Serratia sp. arafor3.</title>
        <authorList>
            <person name="Besaury L."/>
        </authorList>
    </citation>
    <scope>NUCLEOTIDE SEQUENCE</scope>
    <source>
        <strain evidence="4">Arafor3</strain>
    </source>
</reference>
<comment type="similarity">
    <text evidence="1">Belongs to the nitroreductase family.</text>
</comment>
<keyword evidence="2" id="KW-0560">Oxidoreductase</keyword>
<keyword evidence="5" id="KW-1185">Reference proteome</keyword>
<evidence type="ECO:0000256" key="1">
    <source>
        <dbReference type="ARBA" id="ARBA00007118"/>
    </source>
</evidence>
<feature type="domain" description="Nitroreductase" evidence="3">
    <location>
        <begin position="257"/>
        <end position="334"/>
    </location>
</feature>
<evidence type="ECO:0000256" key="2">
    <source>
        <dbReference type="ARBA" id="ARBA00023002"/>
    </source>
</evidence>
<dbReference type="Gene3D" id="3.40.109.10">
    <property type="entry name" value="NADH Oxidase"/>
    <property type="match status" value="1"/>
</dbReference>
<gene>
    <name evidence="4" type="ORF">KAJ71_20715</name>
</gene>
<dbReference type="EMBL" id="JAGQDC010000022">
    <property type="protein sequence ID" value="MCL1031420.1"/>
    <property type="molecule type" value="Genomic_DNA"/>
</dbReference>
<feature type="domain" description="Nitroreductase" evidence="3">
    <location>
        <begin position="191"/>
        <end position="242"/>
    </location>
</feature>
<dbReference type="RefSeq" id="WP_248947431.1">
    <property type="nucleotide sequence ID" value="NZ_JAGQDC010000022.1"/>
</dbReference>
<dbReference type="PANTHER" id="PTHR43673">
    <property type="entry name" value="NAD(P)H NITROREDUCTASE YDGI-RELATED"/>
    <property type="match status" value="1"/>
</dbReference>
<comment type="caution">
    <text evidence="4">The sequence shown here is derived from an EMBL/GenBank/DDBJ whole genome shotgun (WGS) entry which is preliminary data.</text>
</comment>
<dbReference type="PANTHER" id="PTHR43673:SF10">
    <property type="entry name" value="NADH DEHYDROGENASE_NAD(P)H NITROREDUCTASE XCC3605-RELATED"/>
    <property type="match status" value="1"/>
</dbReference>
<dbReference type="SUPFAM" id="SSF55469">
    <property type="entry name" value="FMN-dependent nitroreductase-like"/>
    <property type="match status" value="1"/>
</dbReference>
<dbReference type="InterPro" id="IPR029479">
    <property type="entry name" value="Nitroreductase"/>
</dbReference>